<dbReference type="PANTHER" id="PTHR43280">
    <property type="entry name" value="ARAC-FAMILY TRANSCRIPTIONAL REGULATOR"/>
    <property type="match status" value="1"/>
</dbReference>
<keyword evidence="6" id="KW-1185">Reference proteome</keyword>
<feature type="domain" description="HTH araC/xylS-type" evidence="4">
    <location>
        <begin position="191"/>
        <end position="289"/>
    </location>
</feature>
<keyword evidence="3" id="KW-0804">Transcription</keyword>
<dbReference type="Gene3D" id="1.10.10.60">
    <property type="entry name" value="Homeodomain-like"/>
    <property type="match status" value="2"/>
</dbReference>
<proteinExistence type="predicted"/>
<dbReference type="PROSITE" id="PS00041">
    <property type="entry name" value="HTH_ARAC_FAMILY_1"/>
    <property type="match status" value="1"/>
</dbReference>
<evidence type="ECO:0000313" key="5">
    <source>
        <dbReference type="EMBL" id="MFC5986848.1"/>
    </source>
</evidence>
<dbReference type="Proteomes" id="UP001596250">
    <property type="component" value="Unassembled WGS sequence"/>
</dbReference>
<dbReference type="RefSeq" id="WP_379894159.1">
    <property type="nucleotide sequence ID" value="NZ_CBCSCT010000068.1"/>
</dbReference>
<dbReference type="SUPFAM" id="SSF46689">
    <property type="entry name" value="Homeodomain-like"/>
    <property type="match status" value="2"/>
</dbReference>
<dbReference type="InterPro" id="IPR020449">
    <property type="entry name" value="Tscrpt_reg_AraC-type_HTH"/>
</dbReference>
<evidence type="ECO:0000256" key="1">
    <source>
        <dbReference type="ARBA" id="ARBA00023015"/>
    </source>
</evidence>
<keyword evidence="2" id="KW-0238">DNA-binding</keyword>
<dbReference type="PRINTS" id="PR00032">
    <property type="entry name" value="HTHARAC"/>
</dbReference>
<protein>
    <submittedName>
        <fullName evidence="5">Helix-turn-helix transcriptional regulator</fullName>
    </submittedName>
</protein>
<accession>A0ABW1IPS0</accession>
<dbReference type="SUPFAM" id="SSF51215">
    <property type="entry name" value="Regulatory protein AraC"/>
    <property type="match status" value="1"/>
</dbReference>
<dbReference type="InterPro" id="IPR018062">
    <property type="entry name" value="HTH_AraC-typ_CS"/>
</dbReference>
<gene>
    <name evidence="5" type="ORF">ACFPXP_10505</name>
</gene>
<dbReference type="SMART" id="SM00342">
    <property type="entry name" value="HTH_ARAC"/>
    <property type="match status" value="1"/>
</dbReference>
<dbReference type="PROSITE" id="PS01124">
    <property type="entry name" value="HTH_ARAC_FAMILY_2"/>
    <property type="match status" value="1"/>
</dbReference>
<reference evidence="6" key="1">
    <citation type="journal article" date="2019" name="Int. J. Syst. Evol. Microbiol.">
        <title>The Global Catalogue of Microorganisms (GCM) 10K type strain sequencing project: providing services to taxonomists for standard genome sequencing and annotation.</title>
        <authorList>
            <consortium name="The Broad Institute Genomics Platform"/>
            <consortium name="The Broad Institute Genome Sequencing Center for Infectious Disease"/>
            <person name="Wu L."/>
            <person name="Ma J."/>
        </authorList>
    </citation>
    <scope>NUCLEOTIDE SEQUENCE [LARGE SCALE GENOMIC DNA]</scope>
    <source>
        <strain evidence="6">CCM 8749</strain>
    </source>
</reference>
<keyword evidence="1" id="KW-0805">Transcription regulation</keyword>
<dbReference type="InterPro" id="IPR009057">
    <property type="entry name" value="Homeodomain-like_sf"/>
</dbReference>
<name>A0ABW1IPS0_9BACL</name>
<evidence type="ECO:0000313" key="6">
    <source>
        <dbReference type="Proteomes" id="UP001596250"/>
    </source>
</evidence>
<evidence type="ECO:0000259" key="4">
    <source>
        <dbReference type="PROSITE" id="PS01124"/>
    </source>
</evidence>
<evidence type="ECO:0000256" key="2">
    <source>
        <dbReference type="ARBA" id="ARBA00023125"/>
    </source>
</evidence>
<dbReference type="Pfam" id="PF12833">
    <property type="entry name" value="HTH_18"/>
    <property type="match status" value="1"/>
</dbReference>
<evidence type="ECO:0000256" key="3">
    <source>
        <dbReference type="ARBA" id="ARBA00023163"/>
    </source>
</evidence>
<organism evidence="5 6">
    <name type="scientific">Marinicrinis lubricantis</name>
    <dbReference type="NCBI Taxonomy" id="2086470"/>
    <lineage>
        <taxon>Bacteria</taxon>
        <taxon>Bacillati</taxon>
        <taxon>Bacillota</taxon>
        <taxon>Bacilli</taxon>
        <taxon>Bacillales</taxon>
        <taxon>Paenibacillaceae</taxon>
    </lineage>
</organism>
<dbReference type="EMBL" id="JBHSQV010000138">
    <property type="protein sequence ID" value="MFC5986848.1"/>
    <property type="molecule type" value="Genomic_DNA"/>
</dbReference>
<dbReference type="PANTHER" id="PTHR43280:SF2">
    <property type="entry name" value="HTH-TYPE TRANSCRIPTIONAL REGULATOR EXSA"/>
    <property type="match status" value="1"/>
</dbReference>
<dbReference type="InterPro" id="IPR018060">
    <property type="entry name" value="HTH_AraC"/>
</dbReference>
<comment type="caution">
    <text evidence="5">The sequence shown here is derived from an EMBL/GenBank/DDBJ whole genome shotgun (WGS) entry which is preliminary data.</text>
</comment>
<sequence>MSEEQIIQIQTPPMPYATLAGKSEYRPGDQHPNRINIGEFDLIIVSEGRLFIGEEKMQWELQPGQTLILLPNAYHYATAPCQENTIFYWMHFQTSGEWEEVSHNALQRGRSTGTESHLRLGGENYAIQLPKQWNLSNPSQVYSDMEQLLMLSIQSKSATFWKLQQTLNRLLQRMDQEQRGHLSTPALKVAESAEAFIRSHYHREVTNTMLSDALHFHEGYIARCMKEVYGCTPLEYLLHYRLEQAKLLLLKTDLPMSAVAEQTGFQQAAYFSRMFSRQFGLSPSQYRKLHAIQ</sequence>
<dbReference type="InterPro" id="IPR037923">
    <property type="entry name" value="HTH-like"/>
</dbReference>